<proteinExistence type="inferred from homology"/>
<name>A0A1L3KIS6_9VIRU</name>
<keyword evidence="1" id="KW-0945">Host-virus interaction</keyword>
<protein>
    <recommendedName>
        <fullName evidence="5">Maturation protein</fullName>
    </recommendedName>
</protein>
<dbReference type="InterPro" id="IPR005563">
    <property type="entry name" value="A_protein"/>
</dbReference>
<evidence type="ECO:0008006" key="5">
    <source>
        <dbReference type="Google" id="ProtNLM"/>
    </source>
</evidence>
<reference evidence="4" key="1">
    <citation type="journal article" date="2016" name="Nature">
        <title>Redefining the invertebrate RNA virosphere.</title>
        <authorList>
            <person name="Shi M."/>
            <person name="Lin X.D."/>
            <person name="Tian J.H."/>
            <person name="Chen L.J."/>
            <person name="Chen X."/>
            <person name="Li C.X."/>
            <person name="Qin X.C."/>
            <person name="Li J."/>
            <person name="Cao J.P."/>
            <person name="Eden J.S."/>
            <person name="Buchmann J."/>
            <person name="Wang W."/>
            <person name="Xu J."/>
            <person name="Holmes E.C."/>
            <person name="Zhang Y.Z."/>
        </authorList>
    </citation>
    <scope>NUCLEOTIDE SEQUENCE</scope>
    <source>
        <strain evidence="4">WHWN54319</strain>
    </source>
</reference>
<comment type="similarity">
    <text evidence="2">Belongs to the Leviviricetes maturation protein family.</text>
</comment>
<evidence type="ECO:0000256" key="2">
    <source>
        <dbReference type="ARBA" id="ARBA00035110"/>
    </source>
</evidence>
<dbReference type="GO" id="GO:0039666">
    <property type="term" value="P:virion attachment to host cell pilus"/>
    <property type="evidence" value="ECO:0007669"/>
    <property type="project" value="UniProtKB-KW"/>
</dbReference>
<sequence length="471" mass="52337">MAVPCGKYQVGFIPLGGFRCAVDRSRCCHRRVSWGTVSPRNAGKLVFREEVMARKTFKEVQKGDFEQIVYNREVSNGPVVATRTSARTTNYYLSGYRDSVNTPDFHSPRRGLLKPQAFEYYHEEARITRRFQRTVKASPAYVGNLGQTSTGNSTTSESGLTGAERLDRAYTTILPAGMDAECRNKILAKLKSSKVNLAVAGAERVKTADMIAKTAINFANAYRNLRKGNFAKAAEDLGVPPAKRAKSRFNKDYAKRGARAAGGGWLALQYGWKPLISDIYGSCEAIARAGNQPVIGRVKQTVTRTFPLRRRTVSKSQDLVQVDFWDGEQKVAVQYGITFVRENGGLHVLSELGITNPALIAWELVPFSFVVDWFLPIGSWLETFDATSGLVFHSGYRTTFSTMTSKYVQTRNGTYSNYTDDTYWAADCEDIFTKRVVLTSFPIPGLPSFKNPVSIGHAANALALLTQLFKR</sequence>
<evidence type="ECO:0000256" key="1">
    <source>
        <dbReference type="ARBA" id="ARBA00023104"/>
    </source>
</evidence>
<feature type="region of interest" description="Disordered" evidence="3">
    <location>
        <begin position="142"/>
        <end position="162"/>
    </location>
</feature>
<accession>A0A1L3KIS6</accession>
<organism evidence="4">
    <name type="scientific">Hubei levi-like virus 7</name>
    <dbReference type="NCBI Taxonomy" id="1922919"/>
    <lineage>
        <taxon>Viruses</taxon>
        <taxon>Riboviria</taxon>
    </lineage>
</organism>
<dbReference type="Pfam" id="PF03863">
    <property type="entry name" value="Phage_mat-A"/>
    <property type="match status" value="1"/>
</dbReference>
<keyword evidence="1" id="KW-0946">Virion</keyword>
<dbReference type="EMBL" id="KX883589">
    <property type="protein sequence ID" value="APG77229.1"/>
    <property type="molecule type" value="Genomic_RNA"/>
</dbReference>
<keyword evidence="1" id="KW-1161">Viral attachment to host cell</keyword>
<keyword evidence="1" id="KW-1175">Viral attachment to host cell pilus</keyword>
<evidence type="ECO:0000313" key="4">
    <source>
        <dbReference type="EMBL" id="APG77229.1"/>
    </source>
</evidence>
<evidence type="ECO:0000256" key="3">
    <source>
        <dbReference type="SAM" id="MobiDB-lite"/>
    </source>
</evidence>
<feature type="compositionally biased region" description="Low complexity" evidence="3">
    <location>
        <begin position="143"/>
        <end position="162"/>
    </location>
</feature>
<keyword evidence="1" id="KW-1160">Virus entry into host cell</keyword>